<keyword evidence="3" id="KW-1185">Reference proteome</keyword>
<protein>
    <submittedName>
        <fullName evidence="2">DUF695 domain-containing protein</fullName>
    </submittedName>
</protein>
<gene>
    <name evidence="2" type="ORF">FHK87_24115</name>
</gene>
<evidence type="ECO:0000259" key="1">
    <source>
        <dbReference type="Pfam" id="PF05117"/>
    </source>
</evidence>
<evidence type="ECO:0000313" key="3">
    <source>
        <dbReference type="Proteomes" id="UP000315540"/>
    </source>
</evidence>
<dbReference type="EMBL" id="VFWZ01000010">
    <property type="protein sequence ID" value="TPN81689.1"/>
    <property type="molecule type" value="Genomic_DNA"/>
</dbReference>
<feature type="domain" description="DUF695" evidence="1">
    <location>
        <begin position="242"/>
        <end position="361"/>
    </location>
</feature>
<dbReference type="RefSeq" id="WP_140597451.1">
    <property type="nucleotide sequence ID" value="NZ_VFWZ01000010.1"/>
</dbReference>
<comment type="caution">
    <text evidence="2">The sequence shown here is derived from an EMBL/GenBank/DDBJ whole genome shotgun (WGS) entry which is preliminary data.</text>
</comment>
<dbReference type="InterPro" id="IPR016097">
    <property type="entry name" value="DUF695"/>
</dbReference>
<dbReference type="Proteomes" id="UP000315540">
    <property type="component" value="Unassembled WGS sequence"/>
</dbReference>
<dbReference type="AlphaFoldDB" id="A0A504J3N2"/>
<sequence>MSFFKSLFKKKEQPIQSYSDFWNWFEQHEKKFHDVIKKQGDVKSDFFDKLAPKLNELKEGFWYLAGMYNENTPELVITPDGVINNIVFVEELVQAAPKIGNWRFTALKPALDIKNVSINMGGYTFDSENLSFYSIDHKNYPDEIDIVIVHNEYNEKDKSTIINGTYIFLDNYLGELNSVTTIDNMVVVSKDQADKELIPISKLKDFLIWREKEFVEKYKGLRHNTDNDSYSSLEGTLENGFPLLAIVNSDVLDWDCKASHPWILTIEIKYDGENNNGMPDKTTYQLLNQIEDEITIELKDSDGYLNIGRQTADSIREIYFACVDFRKPSKVLYNIQKKYQDQIDLKYDIYKDKYWQSFNRFIAN</sequence>
<proteinExistence type="predicted"/>
<organism evidence="2 3">
    <name type="scientific">Aquimarina algicola</name>
    <dbReference type="NCBI Taxonomy" id="2589995"/>
    <lineage>
        <taxon>Bacteria</taxon>
        <taxon>Pseudomonadati</taxon>
        <taxon>Bacteroidota</taxon>
        <taxon>Flavobacteriia</taxon>
        <taxon>Flavobacteriales</taxon>
        <taxon>Flavobacteriaceae</taxon>
        <taxon>Aquimarina</taxon>
    </lineage>
</organism>
<evidence type="ECO:0000313" key="2">
    <source>
        <dbReference type="EMBL" id="TPN81689.1"/>
    </source>
</evidence>
<dbReference type="OrthoDB" id="9151249at2"/>
<name>A0A504J3N2_9FLAO</name>
<reference evidence="2 3" key="1">
    <citation type="submission" date="2019-06" db="EMBL/GenBank/DDBJ databases">
        <authorList>
            <person name="Meng X."/>
        </authorList>
    </citation>
    <scope>NUCLEOTIDE SEQUENCE [LARGE SCALE GENOMIC DNA]</scope>
    <source>
        <strain evidence="2 3">M625</strain>
    </source>
</reference>
<accession>A0A504J3N2</accession>
<dbReference type="Pfam" id="PF05117">
    <property type="entry name" value="DUF695"/>
    <property type="match status" value="1"/>
</dbReference>